<accession>A0A6M0SDP1</accession>
<sequence>MKRLVTVQPVSVPWMVSPSVPDFHLSVNSNQPETAAILNFLAFFGHDNTFDYVDTYARISITFSNGFWVKYYPKSSDNESKILSSYDWELVPEFRDESGSLKGSKLRFREYWQQTSICPDPSMYRLINSDWVCNNIQEYEHYLIMGNDFNVEVMCKSYSWKLEV</sequence>
<reference evidence="1 2" key="1">
    <citation type="journal article" date="2020" name="Microb. Ecol.">
        <title>Ecogenomics of the Marine Benthic Filamentous Cyanobacterium Adonisia.</title>
        <authorList>
            <person name="Walter J.M."/>
            <person name="Coutinho F.H."/>
            <person name="Leomil L."/>
            <person name="Hargreaves P.I."/>
            <person name="Campeao M.E."/>
            <person name="Vieira V.V."/>
            <person name="Silva B.S."/>
            <person name="Fistarol G.O."/>
            <person name="Salomon P.S."/>
            <person name="Sawabe T."/>
            <person name="Mino S."/>
            <person name="Hosokawa M."/>
            <person name="Miyashita H."/>
            <person name="Maruyama F."/>
            <person name="van Verk M.C."/>
            <person name="Dutilh B.E."/>
            <person name="Thompson C.C."/>
            <person name="Thompson F.L."/>
        </authorList>
    </citation>
    <scope>NUCLEOTIDE SEQUENCE [LARGE SCALE GENOMIC DNA]</scope>
    <source>
        <strain evidence="1 2">CCMR0082</strain>
    </source>
</reference>
<dbReference type="AlphaFoldDB" id="A0A6M0SDP1"/>
<evidence type="ECO:0000313" key="1">
    <source>
        <dbReference type="EMBL" id="NEZ66599.1"/>
    </source>
</evidence>
<comment type="caution">
    <text evidence="1">The sequence shown here is derived from an EMBL/GenBank/DDBJ whole genome shotgun (WGS) entry which is preliminary data.</text>
</comment>
<protein>
    <submittedName>
        <fullName evidence="1">Uncharacterized protein</fullName>
    </submittedName>
</protein>
<dbReference type="EMBL" id="QZCE01000002">
    <property type="protein sequence ID" value="NEZ66599.1"/>
    <property type="molecule type" value="Genomic_DNA"/>
</dbReference>
<organism evidence="1 2">
    <name type="scientific">Adonisia turfae CCMR0082</name>
    <dbReference type="NCBI Taxonomy" id="2304604"/>
    <lineage>
        <taxon>Bacteria</taxon>
        <taxon>Bacillati</taxon>
        <taxon>Cyanobacteriota</taxon>
        <taxon>Adonisia</taxon>
        <taxon>Adonisia turfae</taxon>
    </lineage>
</organism>
<gene>
    <name evidence="1" type="ORF">D0962_28205</name>
</gene>
<proteinExistence type="predicted"/>
<name>A0A6M0SDP1_9CYAN</name>
<dbReference type="RefSeq" id="WP_163668902.1">
    <property type="nucleotide sequence ID" value="NZ_QZCE01000002.1"/>
</dbReference>
<evidence type="ECO:0000313" key="2">
    <source>
        <dbReference type="Proteomes" id="UP000473574"/>
    </source>
</evidence>
<dbReference type="Proteomes" id="UP000473574">
    <property type="component" value="Unassembled WGS sequence"/>
</dbReference>